<protein>
    <submittedName>
        <fullName evidence="5">LacI family transcriptional regulator</fullName>
    </submittedName>
</protein>
<evidence type="ECO:0000259" key="4">
    <source>
        <dbReference type="PROSITE" id="PS50932"/>
    </source>
</evidence>
<dbReference type="Proteomes" id="UP000253790">
    <property type="component" value="Chromosome"/>
</dbReference>
<dbReference type="Pfam" id="PF00356">
    <property type="entry name" value="LacI"/>
    <property type="match status" value="1"/>
</dbReference>
<feature type="domain" description="HTH lacI-type" evidence="4">
    <location>
        <begin position="12"/>
        <end position="66"/>
    </location>
</feature>
<keyword evidence="1" id="KW-0805">Transcription regulation</keyword>
<accession>A0A345NKB7</accession>
<evidence type="ECO:0000256" key="3">
    <source>
        <dbReference type="ARBA" id="ARBA00023163"/>
    </source>
</evidence>
<organism evidence="5 6">
    <name type="scientific">Ornithinimicrobium avium</name>
    <dbReference type="NCBI Taxonomy" id="2283195"/>
    <lineage>
        <taxon>Bacteria</taxon>
        <taxon>Bacillati</taxon>
        <taxon>Actinomycetota</taxon>
        <taxon>Actinomycetes</taxon>
        <taxon>Micrococcales</taxon>
        <taxon>Ornithinimicrobiaceae</taxon>
        <taxon>Ornithinimicrobium</taxon>
    </lineage>
</organism>
<proteinExistence type="predicted"/>
<dbReference type="EMBL" id="CP031229">
    <property type="protein sequence ID" value="AXH95475.1"/>
    <property type="molecule type" value="Genomic_DNA"/>
</dbReference>
<dbReference type="Gene3D" id="1.10.260.40">
    <property type="entry name" value="lambda repressor-like DNA-binding domains"/>
    <property type="match status" value="1"/>
</dbReference>
<reference evidence="5 6" key="1">
    <citation type="submission" date="2018-07" db="EMBL/GenBank/DDBJ databases">
        <title>Complete genome sequencing of Ornithinimicrobium sp. AMA3305.</title>
        <authorList>
            <person name="Bae J.-W."/>
        </authorList>
    </citation>
    <scope>NUCLEOTIDE SEQUENCE [LARGE SCALE GENOMIC DNA]</scope>
    <source>
        <strain evidence="5 6">AMA3305</strain>
    </source>
</reference>
<dbReference type="Pfam" id="PF13377">
    <property type="entry name" value="Peripla_BP_3"/>
    <property type="match status" value="1"/>
</dbReference>
<keyword evidence="2" id="KW-0238">DNA-binding</keyword>
<dbReference type="InterPro" id="IPR010982">
    <property type="entry name" value="Lambda_DNA-bd_dom_sf"/>
</dbReference>
<gene>
    <name evidence="5" type="ORF">DV701_04425</name>
</gene>
<keyword evidence="3" id="KW-0804">Transcription</keyword>
<name>A0A345NKB7_9MICO</name>
<dbReference type="GO" id="GO:0000976">
    <property type="term" value="F:transcription cis-regulatory region binding"/>
    <property type="evidence" value="ECO:0007669"/>
    <property type="project" value="TreeGrafter"/>
</dbReference>
<evidence type="ECO:0000313" key="6">
    <source>
        <dbReference type="Proteomes" id="UP000253790"/>
    </source>
</evidence>
<dbReference type="OrthoDB" id="4268837at2"/>
<dbReference type="AlphaFoldDB" id="A0A345NKB7"/>
<dbReference type="InterPro" id="IPR046335">
    <property type="entry name" value="LacI/GalR-like_sensor"/>
</dbReference>
<evidence type="ECO:0000256" key="1">
    <source>
        <dbReference type="ARBA" id="ARBA00023015"/>
    </source>
</evidence>
<dbReference type="KEGG" id="orn:DV701_04425"/>
<dbReference type="InterPro" id="IPR000843">
    <property type="entry name" value="HTH_LacI"/>
</dbReference>
<keyword evidence="6" id="KW-1185">Reference proteome</keyword>
<dbReference type="SUPFAM" id="SSF47413">
    <property type="entry name" value="lambda repressor-like DNA-binding domains"/>
    <property type="match status" value="1"/>
</dbReference>
<sequence length="338" mass="35884">MTTVRPRGGSRATIYQVAEAAGVSIATVSRMISSPDKVSPGTRDKVQHAIDRLNYVPHGAARSLAARQQEAYGLVLPELAGPYYAELLTGFEQAAAERGAGVVLLLTHDKEDVERAVSRLAGRVDAIALMGGVHASVETVSAVARKIPVVRVAAEQTDEIETFSTENMESARELTRHLLHVHGLRRLVFVGATATVPDARGRYQGFVEAHREAGLRPAPRLAADLSEDGGRRVAEMVADGLLSADGVVCANDELALGLLAGLAAAGIEVPGTIAVTGWDDQMAARYVTPALTTVRQPVRELGRRVADRIHELLSGENGSTADHEIATELVVRRSCGCP</sequence>
<evidence type="ECO:0000256" key="2">
    <source>
        <dbReference type="ARBA" id="ARBA00023125"/>
    </source>
</evidence>
<dbReference type="PROSITE" id="PS50932">
    <property type="entry name" value="HTH_LACI_2"/>
    <property type="match status" value="1"/>
</dbReference>
<dbReference type="PANTHER" id="PTHR30146:SF109">
    <property type="entry name" value="HTH-TYPE TRANSCRIPTIONAL REGULATOR GALS"/>
    <property type="match status" value="1"/>
</dbReference>
<dbReference type="RefSeq" id="WP_114927240.1">
    <property type="nucleotide sequence ID" value="NZ_CP031229.1"/>
</dbReference>
<evidence type="ECO:0000313" key="5">
    <source>
        <dbReference type="EMBL" id="AXH95475.1"/>
    </source>
</evidence>
<dbReference type="CDD" id="cd06267">
    <property type="entry name" value="PBP1_LacI_sugar_binding-like"/>
    <property type="match status" value="1"/>
</dbReference>
<dbReference type="InterPro" id="IPR028082">
    <property type="entry name" value="Peripla_BP_I"/>
</dbReference>
<dbReference type="SUPFAM" id="SSF53822">
    <property type="entry name" value="Periplasmic binding protein-like I"/>
    <property type="match status" value="1"/>
</dbReference>
<dbReference type="PANTHER" id="PTHR30146">
    <property type="entry name" value="LACI-RELATED TRANSCRIPTIONAL REPRESSOR"/>
    <property type="match status" value="1"/>
</dbReference>
<dbReference type="Gene3D" id="3.40.50.2300">
    <property type="match status" value="2"/>
</dbReference>
<dbReference type="GO" id="GO:0003700">
    <property type="term" value="F:DNA-binding transcription factor activity"/>
    <property type="evidence" value="ECO:0007669"/>
    <property type="project" value="TreeGrafter"/>
</dbReference>
<dbReference type="SMART" id="SM00354">
    <property type="entry name" value="HTH_LACI"/>
    <property type="match status" value="1"/>
</dbReference>
<dbReference type="CDD" id="cd01392">
    <property type="entry name" value="HTH_LacI"/>
    <property type="match status" value="1"/>
</dbReference>